<accession>A0ABD0ZB57</accession>
<evidence type="ECO:0000313" key="2">
    <source>
        <dbReference type="EMBL" id="KAL1191912.1"/>
    </source>
</evidence>
<organism evidence="2 3">
    <name type="scientific">Cardamine amara subsp. amara</name>
    <dbReference type="NCBI Taxonomy" id="228776"/>
    <lineage>
        <taxon>Eukaryota</taxon>
        <taxon>Viridiplantae</taxon>
        <taxon>Streptophyta</taxon>
        <taxon>Embryophyta</taxon>
        <taxon>Tracheophyta</taxon>
        <taxon>Spermatophyta</taxon>
        <taxon>Magnoliopsida</taxon>
        <taxon>eudicotyledons</taxon>
        <taxon>Gunneridae</taxon>
        <taxon>Pentapetalae</taxon>
        <taxon>rosids</taxon>
        <taxon>malvids</taxon>
        <taxon>Brassicales</taxon>
        <taxon>Brassicaceae</taxon>
        <taxon>Cardamineae</taxon>
        <taxon>Cardamine</taxon>
    </lineage>
</organism>
<name>A0ABD0ZB57_CARAN</name>
<keyword evidence="3" id="KW-1185">Reference proteome</keyword>
<sequence>MVETKAMTQEEGVRQLEAALGSRIDVVLQRTQTLEGTVTAQNEKLDKNIADMFEAIRLLSLKHGDTGVSVSSPLSSTPNNGKSDQGKGRTGPQANYSGVTRLAKLDFPRFNGDKIKEWLFKVEQFFVIDHTPDDLKVGIASIHFDDVAATWHQSIMEFDMGSTVLSDWKTYKMLLQERFDEVLDDPRLT</sequence>
<evidence type="ECO:0008006" key="4">
    <source>
        <dbReference type="Google" id="ProtNLM"/>
    </source>
</evidence>
<proteinExistence type="predicted"/>
<evidence type="ECO:0000256" key="1">
    <source>
        <dbReference type="SAM" id="MobiDB-lite"/>
    </source>
</evidence>
<comment type="caution">
    <text evidence="2">The sequence shown here is derived from an EMBL/GenBank/DDBJ whole genome shotgun (WGS) entry which is preliminary data.</text>
</comment>
<evidence type="ECO:0000313" key="3">
    <source>
        <dbReference type="Proteomes" id="UP001558713"/>
    </source>
</evidence>
<gene>
    <name evidence="2" type="ORF">V5N11_032256</name>
</gene>
<protein>
    <recommendedName>
        <fullName evidence="4">Retrotransposon gag domain-containing protein</fullName>
    </recommendedName>
</protein>
<feature type="compositionally biased region" description="Polar residues" evidence="1">
    <location>
        <begin position="68"/>
        <end position="83"/>
    </location>
</feature>
<reference evidence="2 3" key="1">
    <citation type="submission" date="2024-04" db="EMBL/GenBank/DDBJ databases">
        <title>Genome assembly C_amara_ONT_v2.</title>
        <authorList>
            <person name="Yant L."/>
            <person name="Moore C."/>
            <person name="Slenker M."/>
        </authorList>
    </citation>
    <scope>NUCLEOTIDE SEQUENCE [LARGE SCALE GENOMIC DNA]</scope>
    <source>
        <tissue evidence="2">Leaf</tissue>
    </source>
</reference>
<dbReference type="Proteomes" id="UP001558713">
    <property type="component" value="Unassembled WGS sequence"/>
</dbReference>
<dbReference type="EMBL" id="JBANAX010000839">
    <property type="protein sequence ID" value="KAL1191912.1"/>
    <property type="molecule type" value="Genomic_DNA"/>
</dbReference>
<feature type="region of interest" description="Disordered" evidence="1">
    <location>
        <begin position="68"/>
        <end position="95"/>
    </location>
</feature>
<dbReference type="AlphaFoldDB" id="A0ABD0ZB57"/>